<evidence type="ECO:0000313" key="2">
    <source>
        <dbReference type="EMBL" id="QTD38692.1"/>
    </source>
</evidence>
<dbReference type="Gene3D" id="3.40.50.1820">
    <property type="entry name" value="alpha/beta hydrolase"/>
    <property type="match status" value="1"/>
</dbReference>
<evidence type="ECO:0008006" key="4">
    <source>
        <dbReference type="Google" id="ProtNLM"/>
    </source>
</evidence>
<dbReference type="RefSeq" id="WP_207972813.1">
    <property type="nucleotide sequence ID" value="NZ_CP071795.1"/>
</dbReference>
<organism evidence="2 3">
    <name type="scientific">Polaribacter batillariae</name>
    <dbReference type="NCBI Taxonomy" id="2808900"/>
    <lineage>
        <taxon>Bacteria</taxon>
        <taxon>Pseudomonadati</taxon>
        <taxon>Bacteroidota</taxon>
        <taxon>Flavobacteriia</taxon>
        <taxon>Flavobacteriales</taxon>
        <taxon>Flavobacteriaceae</taxon>
    </lineage>
</organism>
<protein>
    <recommendedName>
        <fullName evidence="4">Pimeloyl-ACP methyl ester carboxylesterase</fullName>
    </recommendedName>
</protein>
<evidence type="ECO:0000256" key="1">
    <source>
        <dbReference type="SAM" id="SignalP"/>
    </source>
</evidence>
<sequence length="288" mass="31898">MKKTNHFNLIICAFLFIAFSSCNKDEDITPNAFDQISEIATFHGNLEADIVVVNTQGGPITQLEDELLDELITGTGTQSALYVNVHQEQTKNPAKFTSSDITFEQAKQYDLQSVVNLKRVVDFFKNQKGKTVYVLGISFGAFMTQELIATHGIDVADGYLIMVGRLDIDEGTWQPFSQGKYTQYIYDNNGNYTINSLGDGSDAEERNMARLAAGLGYNRYTDRLSSISDLSKITYIYGNRDEQVGPLSVQEIQFLKGKNANVILSNGGDHDGAIDTGLNLLKQIFGIE</sequence>
<feature type="chain" id="PRO_5045934075" description="Pimeloyl-ACP methyl ester carboxylesterase" evidence="1">
    <location>
        <begin position="25"/>
        <end position="288"/>
    </location>
</feature>
<gene>
    <name evidence="2" type="ORF">JL193_05340</name>
</gene>
<feature type="signal peptide" evidence="1">
    <location>
        <begin position="1"/>
        <end position="24"/>
    </location>
</feature>
<accession>A0ABX7SWQ2</accession>
<reference evidence="2 3" key="1">
    <citation type="submission" date="2021-03" db="EMBL/GenBank/DDBJ databases">
        <title>Complete genome of Polaribacter_sp.G4M1.</title>
        <authorList>
            <person name="Jeong S.W."/>
            <person name="Bae J.W."/>
        </authorList>
    </citation>
    <scope>NUCLEOTIDE SEQUENCE [LARGE SCALE GENOMIC DNA]</scope>
    <source>
        <strain evidence="2 3">G4M1</strain>
    </source>
</reference>
<dbReference type="EMBL" id="CP071795">
    <property type="protein sequence ID" value="QTD38692.1"/>
    <property type="molecule type" value="Genomic_DNA"/>
</dbReference>
<evidence type="ECO:0000313" key="3">
    <source>
        <dbReference type="Proteomes" id="UP000663935"/>
    </source>
</evidence>
<name>A0ABX7SWQ2_9FLAO</name>
<dbReference type="InterPro" id="IPR029058">
    <property type="entry name" value="AB_hydrolase_fold"/>
</dbReference>
<keyword evidence="3" id="KW-1185">Reference proteome</keyword>
<dbReference type="SUPFAM" id="SSF53474">
    <property type="entry name" value="alpha/beta-Hydrolases"/>
    <property type="match status" value="1"/>
</dbReference>
<proteinExistence type="predicted"/>
<dbReference type="PROSITE" id="PS51257">
    <property type="entry name" value="PROKAR_LIPOPROTEIN"/>
    <property type="match status" value="1"/>
</dbReference>
<keyword evidence="1" id="KW-0732">Signal</keyword>
<dbReference type="Proteomes" id="UP000663935">
    <property type="component" value="Chromosome"/>
</dbReference>